<dbReference type="Gene3D" id="1.20.1070.10">
    <property type="entry name" value="Rhodopsin 7-helix transmembrane proteins"/>
    <property type="match status" value="1"/>
</dbReference>
<gene>
    <name evidence="7" type="ORF">BpHYR1_044769</name>
</gene>
<keyword evidence="2 5" id="KW-0812">Transmembrane</keyword>
<evidence type="ECO:0000256" key="2">
    <source>
        <dbReference type="ARBA" id="ARBA00022692"/>
    </source>
</evidence>
<dbReference type="GO" id="GO:0016020">
    <property type="term" value="C:membrane"/>
    <property type="evidence" value="ECO:0007669"/>
    <property type="project" value="UniProtKB-SubCell"/>
</dbReference>
<dbReference type="Pfam" id="PF00001">
    <property type="entry name" value="7tm_1"/>
    <property type="match status" value="1"/>
</dbReference>
<dbReference type="Proteomes" id="UP000276133">
    <property type="component" value="Unassembled WGS sequence"/>
</dbReference>
<dbReference type="STRING" id="10195.A0A3M7R8L1"/>
<feature type="transmembrane region" description="Helical" evidence="5">
    <location>
        <begin position="213"/>
        <end position="239"/>
    </location>
</feature>
<feature type="transmembrane region" description="Helical" evidence="5">
    <location>
        <begin position="50"/>
        <end position="72"/>
    </location>
</feature>
<feature type="transmembrane region" description="Helical" evidence="5">
    <location>
        <begin position="119"/>
        <end position="140"/>
    </location>
</feature>
<evidence type="ECO:0000313" key="7">
    <source>
        <dbReference type="EMBL" id="RNA19568.1"/>
    </source>
</evidence>
<evidence type="ECO:0000256" key="4">
    <source>
        <dbReference type="ARBA" id="ARBA00023136"/>
    </source>
</evidence>
<evidence type="ECO:0000313" key="8">
    <source>
        <dbReference type="Proteomes" id="UP000276133"/>
    </source>
</evidence>
<keyword evidence="8" id="KW-1185">Reference proteome</keyword>
<keyword evidence="3 5" id="KW-1133">Transmembrane helix</keyword>
<dbReference type="InterPro" id="IPR052954">
    <property type="entry name" value="GPCR-Ligand_Int"/>
</dbReference>
<keyword evidence="4 5" id="KW-0472">Membrane</keyword>
<dbReference type="OrthoDB" id="9990906at2759"/>
<feature type="transmembrane region" description="Helical" evidence="5">
    <location>
        <begin position="318"/>
        <end position="338"/>
    </location>
</feature>
<dbReference type="EMBL" id="REGN01004020">
    <property type="protein sequence ID" value="RNA19568.1"/>
    <property type="molecule type" value="Genomic_DNA"/>
</dbReference>
<evidence type="ECO:0000256" key="5">
    <source>
        <dbReference type="SAM" id="Phobius"/>
    </source>
</evidence>
<feature type="domain" description="G-protein coupled receptors family 1 profile" evidence="6">
    <location>
        <begin position="30"/>
        <end position="335"/>
    </location>
</feature>
<feature type="transmembrane region" description="Helical" evidence="5">
    <location>
        <begin position="278"/>
        <end position="298"/>
    </location>
</feature>
<comment type="caution">
    <text evidence="7">The sequence shown here is derived from an EMBL/GenBank/DDBJ whole genome shotgun (WGS) entry which is preliminary data.</text>
</comment>
<comment type="subcellular location">
    <subcellularLocation>
        <location evidence="1">Membrane</location>
    </subcellularLocation>
</comment>
<dbReference type="InterPro" id="IPR017452">
    <property type="entry name" value="GPCR_Rhodpsn_7TM"/>
</dbReference>
<protein>
    <submittedName>
        <fullName evidence="7">FMRFamide receptor-like</fullName>
    </submittedName>
</protein>
<dbReference type="AlphaFoldDB" id="A0A3M7R8L1"/>
<dbReference type="PROSITE" id="PS50262">
    <property type="entry name" value="G_PROTEIN_RECEP_F1_2"/>
    <property type="match status" value="1"/>
</dbReference>
<feature type="transmembrane region" description="Helical" evidence="5">
    <location>
        <begin position="14"/>
        <end position="38"/>
    </location>
</feature>
<name>A0A3M7R8L1_BRAPC</name>
<dbReference type="PANTHER" id="PTHR46641">
    <property type="entry name" value="FMRFAMIDE RECEPTOR-RELATED"/>
    <property type="match status" value="1"/>
</dbReference>
<reference evidence="7 8" key="1">
    <citation type="journal article" date="2018" name="Sci. Rep.">
        <title>Genomic signatures of local adaptation to the degree of environmental predictability in rotifers.</title>
        <authorList>
            <person name="Franch-Gras L."/>
            <person name="Hahn C."/>
            <person name="Garcia-Roger E.M."/>
            <person name="Carmona M.J."/>
            <person name="Serra M."/>
            <person name="Gomez A."/>
        </authorList>
    </citation>
    <scope>NUCLEOTIDE SEQUENCE [LARGE SCALE GENOMIC DNA]</scope>
    <source>
        <strain evidence="7">HYR1</strain>
    </source>
</reference>
<dbReference type="GO" id="GO:0004930">
    <property type="term" value="F:G protein-coupled receptor activity"/>
    <property type="evidence" value="ECO:0007669"/>
    <property type="project" value="InterPro"/>
</dbReference>
<evidence type="ECO:0000256" key="1">
    <source>
        <dbReference type="ARBA" id="ARBA00004370"/>
    </source>
</evidence>
<accession>A0A3M7R8L1</accession>
<dbReference type="PRINTS" id="PR00237">
    <property type="entry name" value="GPCRRHODOPSN"/>
</dbReference>
<proteinExistence type="predicted"/>
<feature type="transmembrane region" description="Helical" evidence="5">
    <location>
        <begin position="160"/>
        <end position="179"/>
    </location>
</feature>
<dbReference type="InterPro" id="IPR000276">
    <property type="entry name" value="GPCR_Rhodpsn"/>
</dbReference>
<evidence type="ECO:0000259" key="6">
    <source>
        <dbReference type="PROSITE" id="PS50262"/>
    </source>
</evidence>
<organism evidence="7 8">
    <name type="scientific">Brachionus plicatilis</name>
    <name type="common">Marine rotifer</name>
    <name type="synonym">Brachionus muelleri</name>
    <dbReference type="NCBI Taxonomy" id="10195"/>
    <lineage>
        <taxon>Eukaryota</taxon>
        <taxon>Metazoa</taxon>
        <taxon>Spiralia</taxon>
        <taxon>Gnathifera</taxon>
        <taxon>Rotifera</taxon>
        <taxon>Eurotatoria</taxon>
        <taxon>Monogononta</taxon>
        <taxon>Pseudotrocha</taxon>
        <taxon>Ploima</taxon>
        <taxon>Brachionidae</taxon>
        <taxon>Brachionus</taxon>
    </lineage>
</organism>
<keyword evidence="7" id="KW-0675">Receptor</keyword>
<sequence length="453" mass="51914">MENEYQVEFEIASYIYKTFTVIFLLIGSATNILSAFVYSRKKMRRSSYSVYLFALAIVDLCVTVNGNSRILLMSFELDFLKPNHVQHQKPFSPSSSQQIFKGFDIRETSLTACRIHRFLTYYFLQLSSVILCLLSIDRFFGCVLVLKSSFFCKPSMARKIIISAMIALLIFNSHFLAFMGHETHVTVDTNSSLKIIQCQPSNSSKFYHSIWNFYFYADSLVYCIIPFIVMITCNISIIAKIISSRIRSKKVVIAKNKSTNQKSIVTNNRTMSTTERRVSFILIFISISFLILTIPVFIFENLISRAGWRNPRLEVALAISYMLMYSNHVINFFFYFSLGPNFRREVKKLFPFLFSNKIDPIRASRLNTAQFGASGSANLKKFISKGDAYTFNNTAYPSMHGQNNKYLAPSPIFKLENCNEPELQVLFAEEFDESLAMLKEIDASSKLVSDSVV</sequence>
<evidence type="ECO:0000256" key="3">
    <source>
        <dbReference type="ARBA" id="ARBA00022989"/>
    </source>
</evidence>
<dbReference type="SUPFAM" id="SSF81321">
    <property type="entry name" value="Family A G protein-coupled receptor-like"/>
    <property type="match status" value="1"/>
</dbReference>